<protein>
    <submittedName>
        <fullName evidence="2">Testis-specific gene 13 protein</fullName>
    </submittedName>
</protein>
<dbReference type="GeneID" id="129335787"/>
<keyword evidence="1" id="KW-1185">Reference proteome</keyword>
<dbReference type="Pfam" id="PF14994">
    <property type="entry name" value="TSGA13"/>
    <property type="match status" value="1"/>
</dbReference>
<dbReference type="KEGG" id="emc:129335787"/>
<dbReference type="PANTHER" id="PTHR37352:SF1">
    <property type="entry name" value="TESTIS-SPECIFIC GENE 13 PROTEIN"/>
    <property type="match status" value="1"/>
</dbReference>
<accession>A0AA97JU25</accession>
<reference evidence="2" key="1">
    <citation type="submission" date="2025-08" db="UniProtKB">
        <authorList>
            <consortium name="RefSeq"/>
        </authorList>
    </citation>
    <scope>IDENTIFICATION</scope>
    <source>
        <tissue evidence="2">Blood</tissue>
    </source>
</reference>
<dbReference type="CTD" id="114960"/>
<sequence>MVSHFNLKYEKNYSFRPNLIRYFMPMTDAEFQERLDRHKGEIAVMMRSSEFNQDKTALIVTNNHLPMLVSGQHLITPFHFFSKDLLGETISVLKPHSLPPLSVPQTQLMVPDLRKPGKRMPFRFATPKDFKGEAKFSKVYAERRLLQMYPQLRTRWFPGVESRKTGPFPSIEGWPPRMADQWEPLTLTCLEKVKPTLVAPGDDGFRYGKAPLWVINRSVVPKLAK</sequence>
<dbReference type="Proteomes" id="UP001190640">
    <property type="component" value="Chromosome 9"/>
</dbReference>
<proteinExistence type="predicted"/>
<dbReference type="RefSeq" id="XP_054844553.1">
    <property type="nucleotide sequence ID" value="XM_054988578.1"/>
</dbReference>
<dbReference type="AlphaFoldDB" id="A0AA97JU25"/>
<dbReference type="InterPro" id="IPR029241">
    <property type="entry name" value="TSGA13"/>
</dbReference>
<dbReference type="PANTHER" id="PTHR37352">
    <property type="entry name" value="TESTIS-SPECIFIC GENE 13 PROTEIN"/>
    <property type="match status" value="1"/>
</dbReference>
<evidence type="ECO:0000313" key="2">
    <source>
        <dbReference type="RefSeq" id="XP_054844553.1"/>
    </source>
</evidence>
<name>A0AA97JU25_EUBMA</name>
<gene>
    <name evidence="2" type="primary">TSGA13</name>
</gene>
<evidence type="ECO:0000313" key="1">
    <source>
        <dbReference type="Proteomes" id="UP001190640"/>
    </source>
</evidence>
<organism evidence="1 2">
    <name type="scientific">Eublepharis macularius</name>
    <name type="common">Leopard gecko</name>
    <name type="synonym">Cyrtodactylus macularius</name>
    <dbReference type="NCBI Taxonomy" id="481883"/>
    <lineage>
        <taxon>Eukaryota</taxon>
        <taxon>Metazoa</taxon>
        <taxon>Chordata</taxon>
        <taxon>Craniata</taxon>
        <taxon>Vertebrata</taxon>
        <taxon>Euteleostomi</taxon>
        <taxon>Lepidosauria</taxon>
        <taxon>Squamata</taxon>
        <taxon>Bifurcata</taxon>
        <taxon>Gekkota</taxon>
        <taxon>Eublepharidae</taxon>
        <taxon>Eublepharinae</taxon>
        <taxon>Eublepharis</taxon>
    </lineage>
</organism>